<name>A0A9X2BZG3_9BURK</name>
<dbReference type="PANTHER" id="PTHR18968:SF86">
    <property type="entry name" value="ACETOLACTATE SYNTHASE LARGE SUBUNIT ILVX-RELATED"/>
    <property type="match status" value="1"/>
</dbReference>
<dbReference type="CDD" id="cd02002">
    <property type="entry name" value="TPP_BFDC"/>
    <property type="match status" value="1"/>
</dbReference>
<gene>
    <name evidence="5" type="ORF">LPC04_06360</name>
</gene>
<dbReference type="GO" id="GO:0003984">
    <property type="term" value="F:acetolactate synthase activity"/>
    <property type="evidence" value="ECO:0007669"/>
    <property type="project" value="TreeGrafter"/>
</dbReference>
<evidence type="ECO:0000313" key="5">
    <source>
        <dbReference type="EMBL" id="MCK9685336.1"/>
    </source>
</evidence>
<protein>
    <submittedName>
        <fullName evidence="5">Acetolactate synthase large subunit</fullName>
    </submittedName>
</protein>
<dbReference type="EMBL" id="JAJLJH010000001">
    <property type="protein sequence ID" value="MCK9685336.1"/>
    <property type="molecule type" value="Genomic_DNA"/>
</dbReference>
<dbReference type="RefSeq" id="WP_275681342.1">
    <property type="nucleotide sequence ID" value="NZ_JAJLJH010000001.1"/>
</dbReference>
<dbReference type="InterPro" id="IPR011766">
    <property type="entry name" value="TPP_enzyme_TPP-bd"/>
</dbReference>
<dbReference type="Pfam" id="PF02776">
    <property type="entry name" value="TPP_enzyme_N"/>
    <property type="match status" value="1"/>
</dbReference>
<feature type="domain" description="Thiamine pyrophosphate enzyme N-terminal TPP-binding" evidence="4">
    <location>
        <begin position="1"/>
        <end position="106"/>
    </location>
</feature>
<dbReference type="InterPro" id="IPR045229">
    <property type="entry name" value="TPP_enz"/>
</dbReference>
<dbReference type="Proteomes" id="UP001139353">
    <property type="component" value="Unassembled WGS sequence"/>
</dbReference>
<feature type="domain" description="Thiamine pyrophosphate enzyme TPP-binding" evidence="3">
    <location>
        <begin position="380"/>
        <end position="513"/>
    </location>
</feature>
<proteinExistence type="inferred from homology"/>
<evidence type="ECO:0000256" key="1">
    <source>
        <dbReference type="ARBA" id="ARBA00007812"/>
    </source>
</evidence>
<evidence type="ECO:0000259" key="3">
    <source>
        <dbReference type="Pfam" id="PF02775"/>
    </source>
</evidence>
<dbReference type="InterPro" id="IPR029061">
    <property type="entry name" value="THDP-binding"/>
</dbReference>
<dbReference type="GO" id="GO:0030976">
    <property type="term" value="F:thiamine pyrophosphate binding"/>
    <property type="evidence" value="ECO:0007669"/>
    <property type="project" value="InterPro"/>
</dbReference>
<evidence type="ECO:0000259" key="4">
    <source>
        <dbReference type="Pfam" id="PF02776"/>
    </source>
</evidence>
<organism evidence="5 6">
    <name type="scientific">Scleromatobacter humisilvae</name>
    <dbReference type="NCBI Taxonomy" id="2897159"/>
    <lineage>
        <taxon>Bacteria</taxon>
        <taxon>Pseudomonadati</taxon>
        <taxon>Pseudomonadota</taxon>
        <taxon>Betaproteobacteria</taxon>
        <taxon>Burkholderiales</taxon>
        <taxon>Sphaerotilaceae</taxon>
        <taxon>Scleromatobacter</taxon>
    </lineage>
</organism>
<evidence type="ECO:0000313" key="6">
    <source>
        <dbReference type="Proteomes" id="UP001139353"/>
    </source>
</evidence>
<accession>A0A9X2BZG3</accession>
<comment type="caution">
    <text evidence="5">The sequence shown here is derived from an EMBL/GenBank/DDBJ whole genome shotgun (WGS) entry which is preliminary data.</text>
</comment>
<reference evidence="5" key="1">
    <citation type="submission" date="2021-11" db="EMBL/GenBank/DDBJ databases">
        <title>BS-T2-15 a new species belonging to the Comamonadaceae family isolated from the soil of a French oak forest.</title>
        <authorList>
            <person name="Mieszkin S."/>
            <person name="Alain K."/>
        </authorList>
    </citation>
    <scope>NUCLEOTIDE SEQUENCE</scope>
    <source>
        <strain evidence="5">BS-T2-15</strain>
    </source>
</reference>
<dbReference type="AlphaFoldDB" id="A0A9X2BZG3"/>
<dbReference type="PANTHER" id="PTHR18968">
    <property type="entry name" value="THIAMINE PYROPHOSPHATE ENZYMES"/>
    <property type="match status" value="1"/>
</dbReference>
<keyword evidence="2" id="KW-0786">Thiamine pyrophosphate</keyword>
<keyword evidence="6" id="KW-1185">Reference proteome</keyword>
<dbReference type="InterPro" id="IPR012001">
    <property type="entry name" value="Thiamin_PyroP_enz_TPP-bd_dom"/>
</dbReference>
<dbReference type="CDD" id="cd07035">
    <property type="entry name" value="TPP_PYR_POX_like"/>
    <property type="match status" value="1"/>
</dbReference>
<dbReference type="SUPFAM" id="SSF52518">
    <property type="entry name" value="Thiamin diphosphate-binding fold (THDP-binding)"/>
    <property type="match status" value="2"/>
</dbReference>
<dbReference type="Pfam" id="PF02775">
    <property type="entry name" value="TPP_enzyme_C"/>
    <property type="match status" value="1"/>
</dbReference>
<comment type="similarity">
    <text evidence="1">Belongs to the TPP enzyme family.</text>
</comment>
<dbReference type="GO" id="GO:0050660">
    <property type="term" value="F:flavin adenine dinucleotide binding"/>
    <property type="evidence" value="ECO:0007669"/>
    <property type="project" value="TreeGrafter"/>
</dbReference>
<dbReference type="Gene3D" id="3.40.50.970">
    <property type="match status" value="2"/>
</dbReference>
<sequence>MNGAESLVNTLVGQGVDICFANPGTSEMHFLAALGNNERMRSVLCLFEGVCTGAADGWYRMKDTPASTLLHLGPGLANGLANIHNAKRASSGMVNIVGEHSASHLKYDPPLTSDIEGLARPLSHWVRRADAADTIAWDTANAVAHASEHPGKIATLILPGDTSWQQAGSAVLPVRARAARKTPSFARVEHVARVLRSGEPTLIILANKATRGVALERAGRIAAATGARLGSQFFTARIERGAGRTPIERIPYAVPQAMAFLEAFRHIVTVETAEPVAFFAYPDKPSLLKAEGTLVHPLVEADEDSALAFEMLLEALGATGTAPRRQERIETPAPSGALNPLSIAHALAAALPENAILVDESLTTGRESMGHTMGALPHDLINNMGGSIGYATPVATGAALACPDRRVFCMVGDGSAMYTIQSLWTQAREQLDVTTIIFANNSYAILKAEYANMGAGSPGARALSMIDIDQPCIDWQAMARSMGVPSVAVDTAEDFHKAMVDSTRERGPKLIVVRL</sequence>
<dbReference type="GO" id="GO:0044281">
    <property type="term" value="P:small molecule metabolic process"/>
    <property type="evidence" value="ECO:0007669"/>
    <property type="project" value="UniProtKB-ARBA"/>
</dbReference>
<dbReference type="NCBIfam" id="NF005760">
    <property type="entry name" value="PRK07586.1"/>
    <property type="match status" value="1"/>
</dbReference>
<evidence type="ECO:0000256" key="2">
    <source>
        <dbReference type="ARBA" id="ARBA00023052"/>
    </source>
</evidence>